<evidence type="ECO:0000313" key="1">
    <source>
        <dbReference type="EMBL" id="KAL3536632.1"/>
    </source>
</evidence>
<reference evidence="1 2" key="1">
    <citation type="submission" date="2024-11" db="EMBL/GenBank/DDBJ databases">
        <title>A near-complete genome assembly of Cinchona calisaya.</title>
        <authorList>
            <person name="Lian D.C."/>
            <person name="Zhao X.W."/>
            <person name="Wei L."/>
        </authorList>
    </citation>
    <scope>NUCLEOTIDE SEQUENCE [LARGE SCALE GENOMIC DNA]</scope>
    <source>
        <tissue evidence="1">Nenye</tissue>
    </source>
</reference>
<gene>
    <name evidence="1" type="ORF">ACH5RR_005093</name>
</gene>
<organism evidence="1 2">
    <name type="scientific">Cinchona calisaya</name>
    <dbReference type="NCBI Taxonomy" id="153742"/>
    <lineage>
        <taxon>Eukaryota</taxon>
        <taxon>Viridiplantae</taxon>
        <taxon>Streptophyta</taxon>
        <taxon>Embryophyta</taxon>
        <taxon>Tracheophyta</taxon>
        <taxon>Spermatophyta</taxon>
        <taxon>Magnoliopsida</taxon>
        <taxon>eudicotyledons</taxon>
        <taxon>Gunneridae</taxon>
        <taxon>Pentapetalae</taxon>
        <taxon>asterids</taxon>
        <taxon>lamiids</taxon>
        <taxon>Gentianales</taxon>
        <taxon>Rubiaceae</taxon>
        <taxon>Cinchonoideae</taxon>
        <taxon>Cinchoneae</taxon>
        <taxon>Cinchona</taxon>
    </lineage>
</organism>
<accession>A0ABD3AZD6</accession>
<protein>
    <submittedName>
        <fullName evidence="1">Uncharacterized protein</fullName>
    </submittedName>
</protein>
<name>A0ABD3AZD6_9GENT</name>
<keyword evidence="2" id="KW-1185">Reference proteome</keyword>
<proteinExistence type="predicted"/>
<sequence>MGDMNIHQTSEMAHAVHLEVPPVTRELCWPSILTSHVIDANLLSYIMRKHLKEHCLREKIMQNHLPFGNFQIAPPLFFLPKGLPRIVNINHVILRQPSVLHMLSNETKRIYRKEAILRWKKKKGSQ</sequence>
<comment type="caution">
    <text evidence="1">The sequence shown here is derived from an EMBL/GenBank/DDBJ whole genome shotgun (WGS) entry which is preliminary data.</text>
</comment>
<dbReference type="AlphaFoldDB" id="A0ABD3AZD6"/>
<dbReference type="EMBL" id="JBJUIK010000002">
    <property type="protein sequence ID" value="KAL3536632.1"/>
    <property type="molecule type" value="Genomic_DNA"/>
</dbReference>
<evidence type="ECO:0000313" key="2">
    <source>
        <dbReference type="Proteomes" id="UP001630127"/>
    </source>
</evidence>
<dbReference type="Proteomes" id="UP001630127">
    <property type="component" value="Unassembled WGS sequence"/>
</dbReference>